<feature type="domain" description="TNase-like" evidence="1">
    <location>
        <begin position="38"/>
        <end position="95"/>
    </location>
</feature>
<dbReference type="SUPFAM" id="SSF50199">
    <property type="entry name" value="Staphylococcal nuclease"/>
    <property type="match status" value="1"/>
</dbReference>
<organism evidence="2">
    <name type="scientific">uncultured Caudovirales phage</name>
    <dbReference type="NCBI Taxonomy" id="2100421"/>
    <lineage>
        <taxon>Viruses</taxon>
        <taxon>Duplodnaviria</taxon>
        <taxon>Heunggongvirae</taxon>
        <taxon>Uroviricota</taxon>
        <taxon>Caudoviricetes</taxon>
        <taxon>Peduoviridae</taxon>
        <taxon>Maltschvirus</taxon>
        <taxon>Maltschvirus maltsch</taxon>
    </lineage>
</organism>
<evidence type="ECO:0000313" key="2">
    <source>
        <dbReference type="EMBL" id="ASN69098.1"/>
    </source>
</evidence>
<dbReference type="Pfam" id="PF00565">
    <property type="entry name" value="SNase"/>
    <property type="match status" value="1"/>
</dbReference>
<dbReference type="Gene3D" id="2.40.50.90">
    <property type="match status" value="1"/>
</dbReference>
<protein>
    <recommendedName>
        <fullName evidence="1">TNase-like domain-containing protein</fullName>
    </recommendedName>
</protein>
<dbReference type="InterPro" id="IPR016071">
    <property type="entry name" value="Staphylococal_nuclease_OB-fold"/>
</dbReference>
<dbReference type="EMBL" id="MF417885">
    <property type="protein sequence ID" value="ASN69098.1"/>
    <property type="molecule type" value="Genomic_DNA"/>
</dbReference>
<accession>A0A2H4J9W4</accession>
<proteinExistence type="predicted"/>
<gene>
    <name evidence="2" type="ORF">3S9_57</name>
</gene>
<reference evidence="2" key="1">
    <citation type="submission" date="2017-06" db="EMBL/GenBank/DDBJ databases">
        <title>Novel phages from South African skin metaviromes.</title>
        <authorList>
            <person name="van Zyl L.J."/>
            <person name="Abrahams Y."/>
            <person name="Stander E.A."/>
            <person name="Kirby B.M."/>
            <person name="Clavaud C."/>
            <person name="Farcet C."/>
            <person name="Breton L."/>
            <person name="Trindade M.I."/>
        </authorList>
    </citation>
    <scope>NUCLEOTIDE SEQUENCE</scope>
</reference>
<sequence>MNIKNQLYTFKATCTNVVDGDTIDIDLDLGFETFAKRRVRLLNVDTSERGQENYSKATNFTKQCVENKKIYVQTYKDDAFGRYLANVFYDTGNEIRSLNDDLHINQLIKPNSKWNESNEK</sequence>
<evidence type="ECO:0000259" key="1">
    <source>
        <dbReference type="Pfam" id="PF00565"/>
    </source>
</evidence>
<name>A0A2H4J9W4_9CAUD</name>
<dbReference type="InterPro" id="IPR035437">
    <property type="entry name" value="SNase_OB-fold_sf"/>
</dbReference>